<name>A0A6G8KY98_9MICO</name>
<dbReference type="SUPFAM" id="SSF53383">
    <property type="entry name" value="PLP-dependent transferases"/>
    <property type="match status" value="1"/>
</dbReference>
<sequence length="435" mass="45569">MAQMHMANAFDPESVPEVPARTAELLARRDAALSASYRLFYREPLEVVRAEGAWLYDSDGRPHLDMYNNVPAIGHAHPAVTEAVTRQLGRLNTHTRYLTEGILDYSEALLETFPAALDQGTYACSGSEAVDLAVRMARFATGREGIIISAHAYHGTTALAASLSPSLGVNNPIAEAVATVDMRPGMDVETVAAEVRAAAADLEARGHGVAAVIFDSIFSSDGVLPDPVGGLAAAADVARAFGGCVIADEVQPGFGRTGTMWGFSRHGVTPDLAVLGKPMGNGMPISAVVSRREISDAFGASVRYFNTFGGNPVCIAAAQAVLDVITGSLLARHAEQLGQVLADGLAVRAGRTALLGDVRAAGLFVGVDVRGSSERQPAETAAAIVNGLRQRRVLISASGPGADVLKIRPPLVFDEAEAEVFFAALDDTLEDLEPS</sequence>
<dbReference type="EMBL" id="CP035810">
    <property type="protein sequence ID" value="QIN29601.1"/>
    <property type="molecule type" value="Genomic_DNA"/>
</dbReference>
<dbReference type="Pfam" id="PF00202">
    <property type="entry name" value="Aminotran_3"/>
    <property type="match status" value="1"/>
</dbReference>
<keyword evidence="2 3" id="KW-0663">Pyridoxal phosphate</keyword>
<dbReference type="Gene3D" id="3.40.640.10">
    <property type="entry name" value="Type I PLP-dependent aspartate aminotransferase-like (Major domain)"/>
    <property type="match status" value="1"/>
</dbReference>
<dbReference type="GO" id="GO:0030170">
    <property type="term" value="F:pyridoxal phosphate binding"/>
    <property type="evidence" value="ECO:0007669"/>
    <property type="project" value="InterPro"/>
</dbReference>
<dbReference type="PIRSF" id="PIRSF000521">
    <property type="entry name" value="Transaminase_4ab_Lys_Orn"/>
    <property type="match status" value="1"/>
</dbReference>
<dbReference type="InterPro" id="IPR049704">
    <property type="entry name" value="Aminotrans_3_PPA_site"/>
</dbReference>
<accession>A0A6G8KY98</accession>
<dbReference type="Gene3D" id="3.90.1150.10">
    <property type="entry name" value="Aspartate Aminotransferase, domain 1"/>
    <property type="match status" value="1"/>
</dbReference>
<dbReference type="RefSeq" id="WP_165883999.1">
    <property type="nucleotide sequence ID" value="NZ_CP035810.1"/>
</dbReference>
<evidence type="ECO:0000313" key="5">
    <source>
        <dbReference type="Proteomes" id="UP000501518"/>
    </source>
</evidence>
<dbReference type="PANTHER" id="PTHR45688:SF13">
    <property type="entry name" value="ALANINE--GLYOXYLATE AMINOTRANSFERASE 2-LIKE"/>
    <property type="match status" value="1"/>
</dbReference>
<dbReference type="KEGG" id="blut:EW640_10165"/>
<keyword evidence="4" id="KW-0032">Aminotransferase</keyword>
<gene>
    <name evidence="4" type="ORF">EW640_10165</name>
</gene>
<dbReference type="AlphaFoldDB" id="A0A6G8KY98"/>
<reference evidence="4 5" key="1">
    <citation type="submission" date="2019-02" db="EMBL/GenBank/DDBJ databases">
        <title>Complete Genome Sequence and Methylome Analysis of Brevibacterium luteolum NEB1784.</title>
        <authorList>
            <person name="Fomenkov A."/>
            <person name="Roberts R.J."/>
        </authorList>
    </citation>
    <scope>NUCLEOTIDE SEQUENCE [LARGE SCALE GENOMIC DNA]</scope>
    <source>
        <strain evidence="4 5">NEB1784</strain>
    </source>
</reference>
<protein>
    <submittedName>
        <fullName evidence="4">Aspartate aminotransferase family protein</fullName>
    </submittedName>
</protein>
<dbReference type="GO" id="GO:0008483">
    <property type="term" value="F:transaminase activity"/>
    <property type="evidence" value="ECO:0007669"/>
    <property type="project" value="UniProtKB-KW"/>
</dbReference>
<dbReference type="InterPro" id="IPR015422">
    <property type="entry name" value="PyrdxlP-dep_Trfase_small"/>
</dbReference>
<dbReference type="PANTHER" id="PTHR45688">
    <property type="match status" value="1"/>
</dbReference>
<dbReference type="CDD" id="cd00610">
    <property type="entry name" value="OAT_like"/>
    <property type="match status" value="1"/>
</dbReference>
<evidence type="ECO:0000256" key="1">
    <source>
        <dbReference type="ARBA" id="ARBA00008954"/>
    </source>
</evidence>
<keyword evidence="4" id="KW-0808">Transferase</keyword>
<evidence type="ECO:0000256" key="2">
    <source>
        <dbReference type="ARBA" id="ARBA00022898"/>
    </source>
</evidence>
<comment type="similarity">
    <text evidence="1 3">Belongs to the class-III pyridoxal-phosphate-dependent aminotransferase family.</text>
</comment>
<dbReference type="InterPro" id="IPR015424">
    <property type="entry name" value="PyrdxlP-dep_Trfase"/>
</dbReference>
<dbReference type="InterPro" id="IPR015421">
    <property type="entry name" value="PyrdxlP-dep_Trfase_major"/>
</dbReference>
<proteinExistence type="inferred from homology"/>
<organism evidence="4 5">
    <name type="scientific">Brevibacterium luteolum</name>
    <dbReference type="NCBI Taxonomy" id="199591"/>
    <lineage>
        <taxon>Bacteria</taxon>
        <taxon>Bacillati</taxon>
        <taxon>Actinomycetota</taxon>
        <taxon>Actinomycetes</taxon>
        <taxon>Micrococcales</taxon>
        <taxon>Brevibacteriaceae</taxon>
        <taxon>Brevibacterium</taxon>
    </lineage>
</organism>
<dbReference type="InterPro" id="IPR005814">
    <property type="entry name" value="Aminotrans_3"/>
</dbReference>
<dbReference type="PROSITE" id="PS00600">
    <property type="entry name" value="AA_TRANSFER_CLASS_3"/>
    <property type="match status" value="1"/>
</dbReference>
<evidence type="ECO:0000256" key="3">
    <source>
        <dbReference type="RuleBase" id="RU003560"/>
    </source>
</evidence>
<evidence type="ECO:0000313" key="4">
    <source>
        <dbReference type="EMBL" id="QIN29601.1"/>
    </source>
</evidence>
<dbReference type="Proteomes" id="UP000501518">
    <property type="component" value="Chromosome"/>
</dbReference>